<sequence length="107" mass="12063">MKESLNKTRDAKLSSSDKITNFREALESYGLQDQLKGYYTAKQIMDNFKADLSSDQVQKMQKLANPRPLDGANLFVVTSDHKVRPVNDDDVKAALNSTLQILKKSDK</sequence>
<dbReference type="EMBL" id="CP034726">
    <property type="protein sequence ID" value="QBP18287.1"/>
    <property type="molecule type" value="Genomic_DNA"/>
</dbReference>
<accession>A0A4P6ZL78</accession>
<protein>
    <submittedName>
        <fullName evidence="1">Uncharacterized protein</fullName>
    </submittedName>
</protein>
<dbReference type="AlphaFoldDB" id="A0A4P6ZL78"/>
<evidence type="ECO:0000313" key="2">
    <source>
        <dbReference type="Proteomes" id="UP000294321"/>
    </source>
</evidence>
<name>A0A4P6ZL78_9LACO</name>
<dbReference type="KEGG" id="lji:ELX58_03865"/>
<dbReference type="RefSeq" id="WP_133441846.1">
    <property type="nucleotide sequence ID" value="NZ_CP034726.1"/>
</dbReference>
<dbReference type="Proteomes" id="UP000294321">
    <property type="component" value="Chromosome"/>
</dbReference>
<keyword evidence="2" id="KW-1185">Reference proteome</keyword>
<evidence type="ECO:0000313" key="1">
    <source>
        <dbReference type="EMBL" id="QBP18287.1"/>
    </source>
</evidence>
<gene>
    <name evidence="1" type="ORF">ELX58_03865</name>
</gene>
<reference evidence="2" key="1">
    <citation type="submission" date="2018-12" db="EMBL/GenBank/DDBJ databases">
        <title>A new species of lactobacillus.</title>
        <authorList>
            <person name="Jian Y."/>
            <person name="Xin L."/>
            <person name="Hong Z.J."/>
            <person name="Ming L.Z."/>
            <person name="Hong X.Z."/>
        </authorList>
    </citation>
    <scope>NUCLEOTIDE SEQUENCE [LARGE SCALE GENOMIC DNA]</scope>
    <source>
        <strain evidence="2">HSLZ-75</strain>
    </source>
</reference>
<organism evidence="1 2">
    <name type="scientific">Acetilactobacillus jinshanensis</name>
    <dbReference type="NCBI Taxonomy" id="1720083"/>
    <lineage>
        <taxon>Bacteria</taxon>
        <taxon>Bacillati</taxon>
        <taxon>Bacillota</taxon>
        <taxon>Bacilli</taxon>
        <taxon>Lactobacillales</taxon>
        <taxon>Lactobacillaceae</taxon>
        <taxon>Acetilactobacillus</taxon>
    </lineage>
</organism>
<proteinExistence type="predicted"/>